<evidence type="ECO:0000313" key="3">
    <source>
        <dbReference type="Proteomes" id="UP000000466"/>
    </source>
</evidence>
<organism evidence="2 3">
    <name type="scientific">Simiduia agarivorans (strain DSM 21679 / JCM 13881 / BCRC 17597 / SA1)</name>
    <dbReference type="NCBI Taxonomy" id="1117647"/>
    <lineage>
        <taxon>Bacteria</taxon>
        <taxon>Pseudomonadati</taxon>
        <taxon>Pseudomonadota</taxon>
        <taxon>Gammaproteobacteria</taxon>
        <taxon>Cellvibrionales</taxon>
        <taxon>Cellvibrionaceae</taxon>
        <taxon>Simiduia</taxon>
    </lineage>
</organism>
<dbReference type="Gene3D" id="3.40.30.10">
    <property type="entry name" value="Glutaredoxin"/>
    <property type="match status" value="1"/>
</dbReference>
<dbReference type="OrthoDB" id="9762614at2"/>
<dbReference type="HOGENOM" id="CLU_014051_4_2_6"/>
<proteinExistence type="predicted"/>
<dbReference type="eggNOG" id="COG1331">
    <property type="taxonomic scope" value="Bacteria"/>
</dbReference>
<dbReference type="GO" id="GO:0005975">
    <property type="term" value="P:carbohydrate metabolic process"/>
    <property type="evidence" value="ECO:0007669"/>
    <property type="project" value="InterPro"/>
</dbReference>
<dbReference type="SUPFAM" id="SSF52833">
    <property type="entry name" value="Thioredoxin-like"/>
    <property type="match status" value="1"/>
</dbReference>
<keyword evidence="3" id="KW-1185">Reference proteome</keyword>
<dbReference type="InterPro" id="IPR024705">
    <property type="entry name" value="Ssp411"/>
</dbReference>
<dbReference type="EMBL" id="CP003746">
    <property type="protein sequence ID" value="AFU98607.2"/>
    <property type="molecule type" value="Genomic_DNA"/>
</dbReference>
<dbReference type="InterPro" id="IPR004879">
    <property type="entry name" value="Ssp411-like_TRX"/>
</dbReference>
<reference evidence="2 3" key="1">
    <citation type="journal article" date="2013" name="Genome Announc.">
        <title>Complete genome sequence of Simiduia agarivorans SA1(T), a marine bacterium able to degrade a variety of polysaccharides.</title>
        <authorList>
            <person name="Lin S.Y."/>
            <person name="Shieh W.Y."/>
            <person name="Chen J.S."/>
            <person name="Tang S.L."/>
        </authorList>
    </citation>
    <scope>NUCLEOTIDE SEQUENCE [LARGE SCALE GENOMIC DNA]</scope>
    <source>
        <strain evidence="3">DSM 21679 / JCM 13881 / BCRC 17597 / SA1</strain>
    </source>
</reference>
<dbReference type="InterPro" id="IPR036249">
    <property type="entry name" value="Thioredoxin-like_sf"/>
</dbReference>
<dbReference type="Proteomes" id="UP000000466">
    <property type="component" value="Chromosome"/>
</dbReference>
<protein>
    <recommendedName>
        <fullName evidence="1">Spermatogenesis-associated protein 20-like TRX domain-containing protein</fullName>
    </recommendedName>
</protein>
<sequence>MSGNALHGQQSRYLLQHAEDPVDWQCWGPEALAAARAANKPILLSVGYSACHWCQQMQAESFSDPAIASLMNATFVSIKVDREERPDLDDVYQTAHQLLNGQSGGWPLTAFLCPKTLMPFVIGTYFPRLPSHGRIPFKDLLIRVDEFYRKQHKEFQNLRDQMARSFKVLNEIPSADVPELADLYLLHEASRRLLESADREHGGFKGAPKFAMPYALWRLLETVSEGGELAEAASDHLKLTLDRLGGSAIHDGVDGGFFRYTTDEAWREPHFEKMLFDNAALIGLYAAAGTILHEPLYGFVAQHTLTWVRRALSVEGGFAASLDATTGDGDGTTYMFSRQEIRKAVNPDEYKFLDALYGLERISRDRFLLHCVRSPVEAAVRLGIDIPTSQQLYESAIEKLRLLRYEKPLPARDEKVLCGWNALLVKSLAQLTRYSGDTVPVRYAQQLVDKLVARNWYNKRLFSIVYKNGDRLPAFLDDYSYLLLALLDLLRVSWRDSDYELARHLAEGLINHFEDPEAGGFFMVANDQDDIPFKPKPFADTMTPAGNGVAALALLRFGHLSAEPRYVDAARRCIDVAMPLLRRQPEAHYTLLQAMRELLLPKPVVLLLGDDPMQHWQSSVLTRFRDQVACYRIPSGSELHPPEVMIMDNNSAKICRAELCEEDIHELTALMAQLEQILTPESAEVASA</sequence>
<dbReference type="PANTHER" id="PTHR42899">
    <property type="entry name" value="SPERMATOGENESIS-ASSOCIATED PROTEIN 20"/>
    <property type="match status" value="1"/>
</dbReference>
<dbReference type="Pfam" id="PF03190">
    <property type="entry name" value="Thioredox_DsbH"/>
    <property type="match status" value="1"/>
</dbReference>
<dbReference type="PIRSF" id="PIRSF006402">
    <property type="entry name" value="UCP006402_thioredoxin"/>
    <property type="match status" value="1"/>
</dbReference>
<evidence type="ECO:0000313" key="2">
    <source>
        <dbReference type="EMBL" id="AFU98607.2"/>
    </source>
</evidence>
<dbReference type="RefSeq" id="WP_016389284.1">
    <property type="nucleotide sequence ID" value="NC_018868.3"/>
</dbReference>
<feature type="domain" description="Spermatogenesis-associated protein 20-like TRX" evidence="1">
    <location>
        <begin position="4"/>
        <end position="165"/>
    </location>
</feature>
<dbReference type="STRING" id="1117647.M5M_07060"/>
<dbReference type="SUPFAM" id="SSF48208">
    <property type="entry name" value="Six-hairpin glycosidases"/>
    <property type="match status" value="1"/>
</dbReference>
<name>K4KXE6_SIMAS</name>
<dbReference type="InterPro" id="IPR008928">
    <property type="entry name" value="6-hairpin_glycosidase_sf"/>
</dbReference>
<dbReference type="AlphaFoldDB" id="K4KXE6"/>
<dbReference type="PANTHER" id="PTHR42899:SF1">
    <property type="entry name" value="SPERMATOGENESIS-ASSOCIATED PROTEIN 20"/>
    <property type="match status" value="1"/>
</dbReference>
<gene>
    <name evidence="2" type="ordered locus">M5M_07060</name>
</gene>
<accession>K4KXE6</accession>
<evidence type="ECO:0000259" key="1">
    <source>
        <dbReference type="Pfam" id="PF03190"/>
    </source>
</evidence>
<dbReference type="CDD" id="cd02955">
    <property type="entry name" value="SSP411"/>
    <property type="match status" value="1"/>
</dbReference>
<dbReference type="KEGG" id="saga:M5M_07060"/>